<comment type="caution">
    <text evidence="10">The sequence shown here is derived from an EMBL/GenBank/DDBJ whole genome shotgun (WGS) entry which is preliminary data.</text>
</comment>
<dbReference type="PANTHER" id="PTHR13062:SF9">
    <property type="entry name" value="MICROBIAL COLLAGENASE"/>
    <property type="match status" value="1"/>
</dbReference>
<evidence type="ECO:0000256" key="2">
    <source>
        <dbReference type="ARBA" id="ARBA00004613"/>
    </source>
</evidence>
<protein>
    <submittedName>
        <fullName evidence="10">Collagenase</fullName>
        <ecNumber evidence="10">3.4.24.3</ecNumber>
    </submittedName>
</protein>
<sequence>MSMKALGPVRTAPESWLPVPGLLTIATLLLLAGCSGRPALSEDAVTRVLSREHRCSASLVLRSQALASEQEGRICEDLGAVERRFHAMFGTAGRPVAHDGNVALRANIYRTVAEFKRWAGRHFDMPVDNGGMYLEGLPDRPGNQAEFVAYQQASGAVHNLAHEFTHYLDGRFNLQGDFCANLHDSHAPPENCAQPSPLRPYLVWWTEGVAEYVAHGDAHPRLAQIARAQPLPLSELFNTGYETQGGTERIYGGGYLAVRFMMERHRPRIDQMLALTRAGDYPRYQALVRSWGQEMDADFAAWLDHLKS</sequence>
<dbReference type="Proteomes" id="UP001238603">
    <property type="component" value="Unassembled WGS sequence"/>
</dbReference>
<keyword evidence="4" id="KW-0645">Protease</keyword>
<keyword evidence="6" id="KW-0732">Signal</keyword>
<accession>A0ABT7LEW3</accession>
<keyword evidence="3" id="KW-0964">Secreted</keyword>
<keyword evidence="11" id="KW-1185">Reference proteome</keyword>
<dbReference type="Gene3D" id="3.40.30.160">
    <property type="entry name" value="Collagenase ColT, N-terminal domain"/>
    <property type="match status" value="1"/>
</dbReference>
<evidence type="ECO:0000256" key="5">
    <source>
        <dbReference type="ARBA" id="ARBA00022723"/>
    </source>
</evidence>
<evidence type="ECO:0000256" key="8">
    <source>
        <dbReference type="ARBA" id="ARBA00022833"/>
    </source>
</evidence>
<evidence type="ECO:0000256" key="3">
    <source>
        <dbReference type="ARBA" id="ARBA00022525"/>
    </source>
</evidence>
<evidence type="ECO:0000256" key="7">
    <source>
        <dbReference type="ARBA" id="ARBA00022801"/>
    </source>
</evidence>
<dbReference type="Gene3D" id="1.10.390.20">
    <property type="match status" value="1"/>
</dbReference>
<keyword evidence="8" id="KW-0862">Zinc</keyword>
<dbReference type="Pfam" id="PF01752">
    <property type="entry name" value="Peptidase_M9"/>
    <property type="match status" value="1"/>
</dbReference>
<comment type="cofactor">
    <cofactor evidence="1">
        <name>Zn(2+)</name>
        <dbReference type="ChEBI" id="CHEBI:29105"/>
    </cofactor>
</comment>
<keyword evidence="7 10" id="KW-0378">Hydrolase</keyword>
<evidence type="ECO:0000256" key="9">
    <source>
        <dbReference type="ARBA" id="ARBA00023049"/>
    </source>
</evidence>
<organism evidence="10 11">
    <name type="scientific">Roseateles subflavus</name>
    <dbReference type="NCBI Taxonomy" id="3053353"/>
    <lineage>
        <taxon>Bacteria</taxon>
        <taxon>Pseudomonadati</taxon>
        <taxon>Pseudomonadota</taxon>
        <taxon>Betaproteobacteria</taxon>
        <taxon>Burkholderiales</taxon>
        <taxon>Sphaerotilaceae</taxon>
        <taxon>Roseateles</taxon>
    </lineage>
</organism>
<comment type="subcellular location">
    <subcellularLocation>
        <location evidence="2">Secreted</location>
    </subcellularLocation>
</comment>
<dbReference type="GO" id="GO:0004222">
    <property type="term" value="F:metalloendopeptidase activity"/>
    <property type="evidence" value="ECO:0007669"/>
    <property type="project" value="UniProtKB-EC"/>
</dbReference>
<dbReference type="PROSITE" id="PS51257">
    <property type="entry name" value="PROKAR_LIPOPROTEIN"/>
    <property type="match status" value="1"/>
</dbReference>
<evidence type="ECO:0000256" key="6">
    <source>
        <dbReference type="ARBA" id="ARBA00022729"/>
    </source>
</evidence>
<dbReference type="EC" id="3.4.24.3" evidence="10"/>
<keyword evidence="5" id="KW-0479">Metal-binding</keyword>
<dbReference type="InterPro" id="IPR002169">
    <property type="entry name" value="Peptidase_M9A/M9B"/>
</dbReference>
<evidence type="ECO:0000256" key="1">
    <source>
        <dbReference type="ARBA" id="ARBA00001947"/>
    </source>
</evidence>
<dbReference type="PANTHER" id="PTHR13062">
    <property type="entry name" value="COLLAGENASE"/>
    <property type="match status" value="1"/>
</dbReference>
<gene>
    <name evidence="10" type="ORF">QRD43_05620</name>
</gene>
<evidence type="ECO:0000313" key="10">
    <source>
        <dbReference type="EMBL" id="MDL5031382.1"/>
    </source>
</evidence>
<name>A0ABT7LEW3_9BURK</name>
<dbReference type="RefSeq" id="WP_285981486.1">
    <property type="nucleotide sequence ID" value="NZ_JASVDS010000001.1"/>
</dbReference>
<evidence type="ECO:0000256" key="4">
    <source>
        <dbReference type="ARBA" id="ARBA00022670"/>
    </source>
</evidence>
<keyword evidence="9" id="KW-0482">Metalloprotease</keyword>
<proteinExistence type="predicted"/>
<dbReference type="PRINTS" id="PR00931">
    <property type="entry name" value="MICOLLPTASE"/>
</dbReference>
<evidence type="ECO:0000313" key="11">
    <source>
        <dbReference type="Proteomes" id="UP001238603"/>
    </source>
</evidence>
<reference evidence="10 11" key="1">
    <citation type="submission" date="2023-06" db="EMBL/GenBank/DDBJ databases">
        <title>Pelomonas sp. APW6 16S ribosomal RNA gene genome sequencing and assembly.</title>
        <authorList>
            <person name="Woo H."/>
        </authorList>
    </citation>
    <scope>NUCLEOTIDE SEQUENCE [LARGE SCALE GENOMIC DNA]</scope>
    <source>
        <strain evidence="10 11">APW6</strain>
    </source>
</reference>
<dbReference type="EMBL" id="JASVDS010000001">
    <property type="protein sequence ID" value="MDL5031382.1"/>
    <property type="molecule type" value="Genomic_DNA"/>
</dbReference>